<keyword evidence="2" id="KW-0812">Transmembrane</keyword>
<sequence length="863" mass="96131">MSTIFPRRERRENTADESFVDLEAEGPMTSSPAKEITPLPPVPPLLNLNRSYSDPQLVYGAQVYPQGRSPTPYSSNSPNASGMISASQSQDDAMPHSGSGVDSRAHPADHGLLATVQMDKAEVAATVGPLITVGMQNLTKAQTAVDKVVASEAWSVVKENVTAILAPAKDVGLILDSITKYIPALVAAKSLFTVIIKHELERYENDKNILVVYHIMSIFWFTMCDLQAIFRADRIQTTLDIFFQDVEKTTWDFGNFREVYYRHGHFARSLRSSEYRKKLVSFALEFINHKANLQFILTEGSAIQLGDLTADTPLEVYIVKQVQNNGGEKVLQDKMFLNAIAKNSFNMEEISPQLQASLRQGLDEALSANLPMFTLKVVAAQKEISEAIERSTKSILQQLNSGHSSSVWLSDFSGRQVSIPWQRCRSWQDLCLYLDVVFEGIQESRFIRTRSFGIHIPNQGDLLSHESWNSWVSAIDEDLWENPPTLELYAIMKDDSDRCPHCNITHPATKPLPDLGHQQCLACKGTFLERFEHEVVKPDGQTPELSVFPTAATPPLESSSTPHRLEQKNPIDISYSGTSSTTTVEIIHSAASEAPSSSVSFLPQRVQVIRRRPHSQRIPEVEQPSTDPAPPLSAGQILPISTTPTLVLTIKSPAEFSKSFFHKVVMFGLPNRYLDNSPQPQASMDSDGSPLAYAKACDTFYKCCSKEWREMGTGAAALFSVLFTILQISSAAYDPVVRTVVQLSIVCLFFGSIYAFILSMVFGKLEQAATGPVWMRNARRAPIDMLWNPWIMFSLPLYWIIWGVFYFAIFIMAFLWRSGAMDEPDENSRPSKTAAYGPRIATTLVFTAGTVYLGLVIVVVRKM</sequence>
<feature type="compositionally biased region" description="Basic and acidic residues" evidence="1">
    <location>
        <begin position="1"/>
        <end position="14"/>
    </location>
</feature>
<proteinExistence type="predicted"/>
<dbReference type="Proteomes" id="UP000620124">
    <property type="component" value="Unassembled WGS sequence"/>
</dbReference>
<feature type="transmembrane region" description="Helical" evidence="2">
    <location>
        <begin position="715"/>
        <end position="733"/>
    </location>
</feature>
<feature type="region of interest" description="Disordered" evidence="1">
    <location>
        <begin position="1"/>
        <end position="42"/>
    </location>
</feature>
<feature type="domain" description="Ubiquitin-like" evidence="3">
    <location>
        <begin position="405"/>
        <end position="473"/>
    </location>
</feature>
<dbReference type="Pfam" id="PF22893">
    <property type="entry name" value="ULD_2"/>
    <property type="match status" value="1"/>
</dbReference>
<feature type="region of interest" description="Disordered" evidence="1">
    <location>
        <begin position="63"/>
        <end position="106"/>
    </location>
</feature>
<evidence type="ECO:0000313" key="5">
    <source>
        <dbReference type="Proteomes" id="UP000620124"/>
    </source>
</evidence>
<feature type="compositionally biased region" description="Polar residues" evidence="1">
    <location>
        <begin position="68"/>
        <end position="91"/>
    </location>
</feature>
<name>A0A8H7D6E5_9AGAR</name>
<accession>A0A8H7D6E5</accession>
<feature type="transmembrane region" description="Helical" evidence="2">
    <location>
        <begin position="836"/>
        <end position="860"/>
    </location>
</feature>
<organism evidence="4 5">
    <name type="scientific">Mycena venus</name>
    <dbReference type="NCBI Taxonomy" id="2733690"/>
    <lineage>
        <taxon>Eukaryota</taxon>
        <taxon>Fungi</taxon>
        <taxon>Dikarya</taxon>
        <taxon>Basidiomycota</taxon>
        <taxon>Agaricomycotina</taxon>
        <taxon>Agaricomycetes</taxon>
        <taxon>Agaricomycetidae</taxon>
        <taxon>Agaricales</taxon>
        <taxon>Marasmiineae</taxon>
        <taxon>Mycenaceae</taxon>
        <taxon>Mycena</taxon>
    </lineage>
</organism>
<evidence type="ECO:0000256" key="2">
    <source>
        <dbReference type="SAM" id="Phobius"/>
    </source>
</evidence>
<reference evidence="4" key="1">
    <citation type="submission" date="2020-05" db="EMBL/GenBank/DDBJ databases">
        <title>Mycena genomes resolve the evolution of fungal bioluminescence.</title>
        <authorList>
            <person name="Tsai I.J."/>
        </authorList>
    </citation>
    <scope>NUCLEOTIDE SEQUENCE</scope>
    <source>
        <strain evidence="4">CCC161011</strain>
    </source>
</reference>
<dbReference type="InterPro" id="IPR054464">
    <property type="entry name" value="ULD_fung"/>
</dbReference>
<keyword evidence="5" id="KW-1185">Reference proteome</keyword>
<evidence type="ECO:0000259" key="3">
    <source>
        <dbReference type="Pfam" id="PF22893"/>
    </source>
</evidence>
<evidence type="ECO:0000313" key="4">
    <source>
        <dbReference type="EMBL" id="KAF7363115.1"/>
    </source>
</evidence>
<protein>
    <recommendedName>
        <fullName evidence="3">Ubiquitin-like domain-containing protein</fullName>
    </recommendedName>
</protein>
<feature type="region of interest" description="Disordered" evidence="1">
    <location>
        <begin position="613"/>
        <end position="632"/>
    </location>
</feature>
<feature type="transmembrane region" description="Helical" evidence="2">
    <location>
        <begin position="786"/>
        <end position="816"/>
    </location>
</feature>
<feature type="transmembrane region" description="Helical" evidence="2">
    <location>
        <begin position="739"/>
        <end position="765"/>
    </location>
</feature>
<dbReference type="AlphaFoldDB" id="A0A8H7D6E5"/>
<dbReference type="EMBL" id="JACAZI010000004">
    <property type="protein sequence ID" value="KAF7363115.1"/>
    <property type="molecule type" value="Genomic_DNA"/>
</dbReference>
<comment type="caution">
    <text evidence="4">The sequence shown here is derived from an EMBL/GenBank/DDBJ whole genome shotgun (WGS) entry which is preliminary data.</text>
</comment>
<dbReference type="OrthoDB" id="3038987at2759"/>
<evidence type="ECO:0000256" key="1">
    <source>
        <dbReference type="SAM" id="MobiDB-lite"/>
    </source>
</evidence>
<keyword evidence="2" id="KW-1133">Transmembrane helix</keyword>
<keyword evidence="2" id="KW-0472">Membrane</keyword>
<gene>
    <name evidence="4" type="ORF">MVEN_00663900</name>
</gene>